<sequence length="86" mass="9849">MSINNGKVWVPVVSLILALGGAYVTAQVSVTEKLGNKVDRQELKDAVRDTREQIQREMNDIKENQKLASEEIKETNRLLRQLMLRK</sequence>
<dbReference type="EMBL" id="LCPK01000004">
    <property type="protein sequence ID" value="KKU98287.1"/>
    <property type="molecule type" value="Genomic_DNA"/>
</dbReference>
<protein>
    <submittedName>
        <fullName evidence="2">Uncharacterized protein</fullName>
    </submittedName>
</protein>
<gene>
    <name evidence="2" type="ORF">UY28_C0004G0025</name>
</gene>
<evidence type="ECO:0000256" key="1">
    <source>
        <dbReference type="SAM" id="Coils"/>
    </source>
</evidence>
<evidence type="ECO:0000313" key="2">
    <source>
        <dbReference type="EMBL" id="KKU98287.1"/>
    </source>
</evidence>
<keyword evidence="1" id="KW-0175">Coiled coil</keyword>
<reference evidence="2 3" key="1">
    <citation type="journal article" date="2015" name="Nature">
        <title>rRNA introns, odd ribosomes, and small enigmatic genomes across a large radiation of phyla.</title>
        <authorList>
            <person name="Brown C.T."/>
            <person name="Hug L.A."/>
            <person name="Thomas B.C."/>
            <person name="Sharon I."/>
            <person name="Castelle C.J."/>
            <person name="Singh A."/>
            <person name="Wilkins M.J."/>
            <person name="Williams K.H."/>
            <person name="Banfield J.F."/>
        </authorList>
    </citation>
    <scope>NUCLEOTIDE SEQUENCE [LARGE SCALE GENOMIC DNA]</scope>
</reference>
<feature type="coiled-coil region" evidence="1">
    <location>
        <begin position="40"/>
        <end position="78"/>
    </location>
</feature>
<proteinExistence type="predicted"/>
<accession>A0A0G1UVW2</accession>
<name>A0A0G1UVW2_9BACT</name>
<organism evidence="2 3">
    <name type="scientific">Candidatus Amesbacteria bacterium GW2011_GWB1_48_13</name>
    <dbReference type="NCBI Taxonomy" id="1618362"/>
    <lineage>
        <taxon>Bacteria</taxon>
        <taxon>Candidatus Amesiibacteriota</taxon>
    </lineage>
</organism>
<comment type="caution">
    <text evidence="2">The sequence shown here is derived from an EMBL/GenBank/DDBJ whole genome shotgun (WGS) entry which is preliminary data.</text>
</comment>
<dbReference type="Proteomes" id="UP000034694">
    <property type="component" value="Unassembled WGS sequence"/>
</dbReference>
<dbReference type="AlphaFoldDB" id="A0A0G1UVW2"/>
<evidence type="ECO:0000313" key="3">
    <source>
        <dbReference type="Proteomes" id="UP000034694"/>
    </source>
</evidence>